<evidence type="ECO:0000256" key="1">
    <source>
        <dbReference type="ARBA" id="ARBA00022468"/>
    </source>
</evidence>
<dbReference type="InterPro" id="IPR001164">
    <property type="entry name" value="ArfGAP_dom"/>
</dbReference>
<feature type="compositionally biased region" description="Basic and acidic residues" evidence="6">
    <location>
        <begin position="195"/>
        <end position="212"/>
    </location>
</feature>
<feature type="domain" description="Arf-GAP" evidence="7">
    <location>
        <begin position="11"/>
        <end position="129"/>
    </location>
</feature>
<feature type="compositionally biased region" description="Polar residues" evidence="6">
    <location>
        <begin position="484"/>
        <end position="510"/>
    </location>
</feature>
<organism evidence="8">
    <name type="scientific">Arcella intermedia</name>
    <dbReference type="NCBI Taxonomy" id="1963864"/>
    <lineage>
        <taxon>Eukaryota</taxon>
        <taxon>Amoebozoa</taxon>
        <taxon>Tubulinea</taxon>
        <taxon>Elardia</taxon>
        <taxon>Arcellinida</taxon>
        <taxon>Sphaerothecina</taxon>
        <taxon>Arcellidae</taxon>
        <taxon>Arcella</taxon>
    </lineage>
</organism>
<dbReference type="GO" id="GO:0000139">
    <property type="term" value="C:Golgi membrane"/>
    <property type="evidence" value="ECO:0007669"/>
    <property type="project" value="GOC"/>
</dbReference>
<name>A0A6B2L087_9EUKA</name>
<feature type="region of interest" description="Disordered" evidence="6">
    <location>
        <begin position="139"/>
        <end position="516"/>
    </location>
</feature>
<feature type="compositionally biased region" description="Low complexity" evidence="6">
    <location>
        <begin position="256"/>
        <end position="279"/>
    </location>
</feature>
<feature type="compositionally biased region" description="Basic and acidic residues" evidence="6">
    <location>
        <begin position="140"/>
        <end position="152"/>
    </location>
</feature>
<reference evidence="8" key="1">
    <citation type="journal article" date="2020" name="J. Eukaryot. Microbiol.">
        <title>De novo Sequencing, Assembly and Annotation of the Transcriptome for the Free-Living Testate Amoeba Arcella intermedia.</title>
        <authorList>
            <person name="Ribeiro G.M."/>
            <person name="Porfirio-Sousa A.L."/>
            <person name="Maurer-Alcala X.X."/>
            <person name="Katz L.A."/>
            <person name="Lahr D.J.G."/>
        </authorList>
    </citation>
    <scope>NUCLEOTIDE SEQUENCE</scope>
</reference>
<dbReference type="AlphaFoldDB" id="A0A6B2L087"/>
<feature type="compositionally biased region" description="Low complexity" evidence="6">
    <location>
        <begin position="156"/>
        <end position="188"/>
    </location>
</feature>
<dbReference type="PRINTS" id="PR00405">
    <property type="entry name" value="REVINTRACTNG"/>
</dbReference>
<keyword evidence="2" id="KW-0479">Metal-binding</keyword>
<feature type="compositionally biased region" description="Basic and acidic residues" evidence="6">
    <location>
        <begin position="432"/>
        <end position="452"/>
    </location>
</feature>
<evidence type="ECO:0000256" key="5">
    <source>
        <dbReference type="PROSITE-ProRule" id="PRU00288"/>
    </source>
</evidence>
<evidence type="ECO:0000313" key="8">
    <source>
        <dbReference type="EMBL" id="NDV30410.1"/>
    </source>
</evidence>
<evidence type="ECO:0000259" key="7">
    <source>
        <dbReference type="PROSITE" id="PS50115"/>
    </source>
</evidence>
<dbReference type="EMBL" id="GIBP01001441">
    <property type="protein sequence ID" value="NDV30410.1"/>
    <property type="molecule type" value="Transcribed_RNA"/>
</dbReference>
<proteinExistence type="predicted"/>
<dbReference type="Pfam" id="PF01412">
    <property type="entry name" value="ArfGap"/>
    <property type="match status" value="1"/>
</dbReference>
<dbReference type="PANTHER" id="PTHR45686">
    <property type="entry name" value="ADP-RIBOSYLATION FACTOR GTPASE ACTIVATING PROTEIN 3, ISOFORM H-RELATED"/>
    <property type="match status" value="1"/>
</dbReference>
<dbReference type="GO" id="GO:0048205">
    <property type="term" value="P:COPI coating of Golgi vesicle"/>
    <property type="evidence" value="ECO:0007669"/>
    <property type="project" value="TreeGrafter"/>
</dbReference>
<feature type="compositionally biased region" description="Basic and acidic residues" evidence="6">
    <location>
        <begin position="321"/>
        <end position="330"/>
    </location>
</feature>
<dbReference type="PROSITE" id="PS50115">
    <property type="entry name" value="ARFGAP"/>
    <property type="match status" value="1"/>
</dbReference>
<dbReference type="GO" id="GO:0008270">
    <property type="term" value="F:zinc ion binding"/>
    <property type="evidence" value="ECO:0007669"/>
    <property type="project" value="UniProtKB-KW"/>
</dbReference>
<keyword evidence="4" id="KW-0862">Zinc</keyword>
<evidence type="ECO:0000256" key="6">
    <source>
        <dbReference type="SAM" id="MobiDB-lite"/>
    </source>
</evidence>
<feature type="compositionally biased region" description="Polar residues" evidence="6">
    <location>
        <begin position="408"/>
        <end position="418"/>
    </location>
</feature>
<protein>
    <recommendedName>
        <fullName evidence="7">Arf-GAP domain-containing protein</fullName>
    </recommendedName>
</protein>
<dbReference type="PANTHER" id="PTHR45686:SF4">
    <property type="entry name" value="ADP-RIBOSYLATION FACTOR GTPASE ACTIVATING PROTEIN 3, ISOFORM H"/>
    <property type="match status" value="1"/>
</dbReference>
<dbReference type="InterPro" id="IPR038508">
    <property type="entry name" value="ArfGAP_dom_sf"/>
</dbReference>
<evidence type="ECO:0000256" key="4">
    <source>
        <dbReference type="ARBA" id="ARBA00022833"/>
    </source>
</evidence>
<evidence type="ECO:0000256" key="2">
    <source>
        <dbReference type="ARBA" id="ARBA00022723"/>
    </source>
</evidence>
<feature type="compositionally biased region" description="Basic and acidic residues" evidence="6">
    <location>
        <begin position="337"/>
        <end position="368"/>
    </location>
</feature>
<dbReference type="GO" id="GO:0005096">
    <property type="term" value="F:GTPase activator activity"/>
    <property type="evidence" value="ECO:0007669"/>
    <property type="project" value="UniProtKB-KW"/>
</dbReference>
<feature type="compositionally biased region" description="Basic and acidic residues" evidence="6">
    <location>
        <begin position="300"/>
        <end position="313"/>
    </location>
</feature>
<dbReference type="InterPro" id="IPR037278">
    <property type="entry name" value="ARFGAP/RecO"/>
</dbReference>
<evidence type="ECO:0000256" key="3">
    <source>
        <dbReference type="ARBA" id="ARBA00022771"/>
    </source>
</evidence>
<keyword evidence="3 5" id="KW-0863">Zinc-finger</keyword>
<keyword evidence="1" id="KW-0343">GTPase activation</keyword>
<dbReference type="CDD" id="cd08831">
    <property type="entry name" value="ArfGap_ArfGap2_3_like"/>
    <property type="match status" value="1"/>
</dbReference>
<dbReference type="SMART" id="SM00105">
    <property type="entry name" value="ArfGap"/>
    <property type="match status" value="1"/>
</dbReference>
<dbReference type="SUPFAM" id="SSF57863">
    <property type="entry name" value="ArfGap/RecO-like zinc finger"/>
    <property type="match status" value="1"/>
</dbReference>
<sequence>MSKDVDKVEQENTFKQLRARPENKTCFDCGAANPQWASATFGIFICFNCSSFHRNLGTHISFVRSTDLDVWTEAQLARMVTGGNSKAKSFFRARGVSDDESGRAKYQSKAAEAYKRALDKAVHDQYQDKDFGEFTSLNDQSHKEHQPTEKPKQPASQPTPQSKQPLSPQPKANLYDTSSTDTTQSKSVDYTRTTHKTEHQKRGVQRLEKDLFADFSDEDEPKKPTPQPQVSAAETFAREEQYLTQQFSKLSHEPKPQQQTPQRGVPQQQGPQRAQQQAVKSPALEKPAGARNNPEGAQAYKHDLFGDEEDKPKKSWGSSEARQHNRDEGWSKPSSNRGDRESSWERDGDRDRDRDREESWGGRQDHWGKAAQKQSSWDSEEKWGNGGGSSDRWGNSNTDRPGNHSSDRWGNNKSNTSDQWDRDNTSGSGNRWGEERTTKVDRNQDWDDEWKSPSRTTKSQDNNRSGGYGNSYGNGSQDWEDNPRGSSYGNQDYSAPKSYGNSYGNSTPVSSEADRRALNDRFANAKSISSAQYYNRDESHMGPSFNDNASVGTIVSSIVGDVDLDAVKDTVLTKGAQLTSLAKDWLVDLQERYS</sequence>
<accession>A0A6B2L087</accession>
<dbReference type="Gene3D" id="1.10.220.150">
    <property type="entry name" value="Arf GTPase activating protein"/>
    <property type="match status" value="1"/>
</dbReference>